<evidence type="ECO:0000256" key="1">
    <source>
        <dbReference type="ARBA" id="ARBA00004442"/>
    </source>
</evidence>
<organism evidence="4">
    <name type="scientific">termite gut metagenome</name>
    <dbReference type="NCBI Taxonomy" id="433724"/>
    <lineage>
        <taxon>unclassified sequences</taxon>
        <taxon>metagenomes</taxon>
        <taxon>organismal metagenomes</taxon>
    </lineage>
</organism>
<keyword evidence="3" id="KW-0998">Cell outer membrane</keyword>
<keyword evidence="2" id="KW-0472">Membrane</keyword>
<sequence length="872" mass="97247">NGVILVTSKRGVKGSGTKVDFNATLSANMVAYMPQIQTLYGPGNETLGMGAYELESGGFVERVWQGSTYKSIYNSEPRNFGPKYDGSDVLYWDGKVRKYESLTDSPWKDLFRTGFNQTYGVSITNGGEKSNTRFSYTFVDDAPNQINSDYSKHNFNLSGGVNILSNLTLDYSANYIRQSIYNRPLHVNWMVNSFSGIAGSFDDILLLKDKTVTSLGYRNVAYSPTENNSLTPNESLAFSIPYGSAMSNYLWPILANQQLENNSRFIASVTPSWKIFDELTLRGRLSTDLTAESIEQRKATARPLLLYPNEPEGEFGLIEKSYEIYYGDIMLMFNKDITDNIGLMANVGFQGRNETSYGTRLRTEGGLSTENWFHINASMRTPHYWQDKMEFLKTAYFGTLGLSFAQSLYLEGNLRQEKVSTLRPGNNAYLYGAASASWILTESLKQVLPAWYDYGKIRVSYGVVGNAPEAYAANVAYIQNSTAGFAYNQSSGSYGNENIKPETKYEYEIGLESRFFHNRLGFEVSYYNNRVVDQILNTTLPLSAGATSILLNIGELKNQGLEVTLNGTPIQTPNFKWDLRFNYAINRNEVVKLNDGTDHIQHDGIDTGGGAVELWSVVGRPMGDIYAYLPKTDANGNRIVGSNGLYTMDSAERVNVGNVLPDAVGGFGTTFTYKDLSLDFLLDYRIGGDVMSWGYQYSMCLGTNVESLAYRDEEHGGLSYYFKNNENTVANIVPASASAGPNGEKVLHNGYILPGVNENGQPNTQIVPVSYYYNQMYNWGSNRDYSNSIFDNSYLKLRELSLSYRLPAALTKKFACNNLTVSAFGRNLFYIYKNMPMFDAEATDATSWIRQSTISGATATTRTVGLSLRASF</sequence>
<evidence type="ECO:0000313" key="4">
    <source>
        <dbReference type="EMBL" id="KAA6343879.1"/>
    </source>
</evidence>
<dbReference type="Gene3D" id="2.40.170.20">
    <property type="entry name" value="TonB-dependent receptor, beta-barrel domain"/>
    <property type="match status" value="1"/>
</dbReference>
<reference evidence="4" key="1">
    <citation type="submission" date="2019-03" db="EMBL/GenBank/DDBJ databases">
        <title>Single cell metagenomics reveals metabolic interactions within the superorganism composed of flagellate Streblomastix strix and complex community of Bacteroidetes bacteria on its surface.</title>
        <authorList>
            <person name="Treitli S.C."/>
            <person name="Kolisko M."/>
            <person name="Husnik F."/>
            <person name="Keeling P."/>
            <person name="Hampl V."/>
        </authorList>
    </citation>
    <scope>NUCLEOTIDE SEQUENCE</scope>
    <source>
        <strain evidence="4">STM</strain>
    </source>
</reference>
<proteinExistence type="predicted"/>
<accession>A0A5J4SCJ8</accession>
<protein>
    <submittedName>
        <fullName evidence="4">TonB-dependent receptor SusC</fullName>
    </submittedName>
</protein>
<dbReference type="InterPro" id="IPR036942">
    <property type="entry name" value="Beta-barrel_TonB_sf"/>
</dbReference>
<dbReference type="SUPFAM" id="SSF56935">
    <property type="entry name" value="Porins"/>
    <property type="match status" value="1"/>
</dbReference>
<name>A0A5J4SCJ8_9ZZZZ</name>
<dbReference type="GO" id="GO:0009279">
    <property type="term" value="C:cell outer membrane"/>
    <property type="evidence" value="ECO:0007669"/>
    <property type="project" value="UniProtKB-SubCell"/>
</dbReference>
<gene>
    <name evidence="4" type="ORF">EZS27_008478</name>
</gene>
<comment type="caution">
    <text evidence="4">The sequence shown here is derived from an EMBL/GenBank/DDBJ whole genome shotgun (WGS) entry which is preliminary data.</text>
</comment>
<keyword evidence="4" id="KW-0675">Receptor</keyword>
<evidence type="ECO:0000256" key="3">
    <source>
        <dbReference type="ARBA" id="ARBA00023237"/>
    </source>
</evidence>
<evidence type="ECO:0000256" key="2">
    <source>
        <dbReference type="ARBA" id="ARBA00023136"/>
    </source>
</evidence>
<feature type="non-terminal residue" evidence="4">
    <location>
        <position position="1"/>
    </location>
</feature>
<dbReference type="EMBL" id="SNRY01000247">
    <property type="protein sequence ID" value="KAA6343879.1"/>
    <property type="molecule type" value="Genomic_DNA"/>
</dbReference>
<comment type="subcellular location">
    <subcellularLocation>
        <location evidence="1">Cell outer membrane</location>
    </subcellularLocation>
</comment>
<dbReference type="AlphaFoldDB" id="A0A5J4SCJ8"/>